<organism evidence="1 2">
    <name type="scientific">Streptomyces ipomoeae</name>
    <dbReference type="NCBI Taxonomy" id="103232"/>
    <lineage>
        <taxon>Bacteria</taxon>
        <taxon>Bacillati</taxon>
        <taxon>Actinomycetota</taxon>
        <taxon>Actinomycetes</taxon>
        <taxon>Kitasatosporales</taxon>
        <taxon>Streptomycetaceae</taxon>
        <taxon>Streptomyces</taxon>
    </lineage>
</organism>
<dbReference type="EMBL" id="SPAZ01000308">
    <property type="protein sequence ID" value="TQE20174.1"/>
    <property type="molecule type" value="Genomic_DNA"/>
</dbReference>
<name>A0A540Q5D3_9ACTN</name>
<gene>
    <name evidence="1" type="ORF">Sipo8835_38720</name>
</gene>
<protein>
    <submittedName>
        <fullName evidence="1">Uncharacterized protein</fullName>
    </submittedName>
</protein>
<evidence type="ECO:0000313" key="1">
    <source>
        <dbReference type="EMBL" id="TQE20174.1"/>
    </source>
</evidence>
<evidence type="ECO:0000313" key="2">
    <source>
        <dbReference type="Proteomes" id="UP000318720"/>
    </source>
</evidence>
<dbReference type="RefSeq" id="WP_009313482.1">
    <property type="nucleotide sequence ID" value="NZ_CP182305.1"/>
</dbReference>
<dbReference type="Proteomes" id="UP000318720">
    <property type="component" value="Unassembled WGS sequence"/>
</dbReference>
<dbReference type="GeneID" id="301703000"/>
<proteinExistence type="predicted"/>
<dbReference type="AlphaFoldDB" id="A0A540Q5D3"/>
<reference evidence="1 2" key="1">
    <citation type="submission" date="2019-03" db="EMBL/GenBank/DDBJ databases">
        <title>Comparative genomic analyses of the sweetpotato soil rot pathogen, Streptomyces ipomoeae.</title>
        <authorList>
            <person name="Ruschel Soares N."/>
            <person name="Badger J.H."/>
            <person name="Huguet-Tapia J.C."/>
            <person name="Clark C.A."/>
            <person name="Pettis G.S."/>
        </authorList>
    </citation>
    <scope>NUCLEOTIDE SEQUENCE [LARGE SCALE GENOMIC DNA]</scope>
    <source>
        <strain evidence="1 2">88-35</strain>
    </source>
</reference>
<sequence length="75" mass="8061">MRPGTAGRTDLGAVWWASSTCDGEPAVRTLTVSYSYVETIGPRIRALSRAYVDHITAARDCGDITFPAPSAFPTE</sequence>
<comment type="caution">
    <text evidence="1">The sequence shown here is derived from an EMBL/GenBank/DDBJ whole genome shotgun (WGS) entry which is preliminary data.</text>
</comment>
<accession>A0A540Q5D3</accession>